<name>A0A8H6VYJ2_9AGAR</name>
<protein>
    <recommendedName>
        <fullName evidence="3">BTB domain-containing protein</fullName>
    </recommendedName>
</protein>
<dbReference type="OrthoDB" id="2879636at2759"/>
<evidence type="ECO:0000313" key="1">
    <source>
        <dbReference type="EMBL" id="KAF7298874.1"/>
    </source>
</evidence>
<dbReference type="GeneID" id="59347536"/>
<evidence type="ECO:0008006" key="3">
    <source>
        <dbReference type="Google" id="ProtNLM"/>
    </source>
</evidence>
<dbReference type="AlphaFoldDB" id="A0A8H6VYJ2"/>
<evidence type="ECO:0000313" key="2">
    <source>
        <dbReference type="Proteomes" id="UP000636479"/>
    </source>
</evidence>
<organism evidence="1 2">
    <name type="scientific">Mycena indigotica</name>
    <dbReference type="NCBI Taxonomy" id="2126181"/>
    <lineage>
        <taxon>Eukaryota</taxon>
        <taxon>Fungi</taxon>
        <taxon>Dikarya</taxon>
        <taxon>Basidiomycota</taxon>
        <taxon>Agaricomycotina</taxon>
        <taxon>Agaricomycetes</taxon>
        <taxon>Agaricomycetidae</taxon>
        <taxon>Agaricales</taxon>
        <taxon>Marasmiineae</taxon>
        <taxon>Mycenaceae</taxon>
        <taxon>Mycena</taxon>
    </lineage>
</organism>
<reference evidence="1" key="1">
    <citation type="submission" date="2020-05" db="EMBL/GenBank/DDBJ databases">
        <title>Mycena genomes resolve the evolution of fungal bioluminescence.</title>
        <authorList>
            <person name="Tsai I.J."/>
        </authorList>
    </citation>
    <scope>NUCLEOTIDE SEQUENCE</scope>
    <source>
        <strain evidence="1">171206Taipei</strain>
    </source>
</reference>
<dbReference type="RefSeq" id="XP_037218262.1">
    <property type="nucleotide sequence ID" value="XM_037365020.1"/>
</dbReference>
<dbReference type="Proteomes" id="UP000636479">
    <property type="component" value="Unassembled WGS sequence"/>
</dbReference>
<sequence length="325" mass="36707">MALQRGEPWFDDGNVVLATSAEGIAFRVHRGVMARYSSRCFWSLSRQRSLSKLSITVKWFGCGMLPAELANLIVALYDGVKFHNACLEDWFHLAGILRLSTKYFVNKLRIQAIEYLAQTWANTLAGHDHMVEAALRTPPVDGLTYPWVHPLHVLNLAREVNVRVVIPSVIYFLSLYQLEDILRADHPKLNKIDHPSRPSSTFSPHDIKDYTLMFQKRLEVILHFVRTFCGTRTPTAKCQSTEACSRGFARLASRLGRSWISRTGPLHYMSQAVGDLADKAEVCKLCQRAFGDDVAALREQTWNELPSVIGMPSWDELVAIDLHGG</sequence>
<accession>A0A8H6VYJ2</accession>
<keyword evidence="2" id="KW-1185">Reference proteome</keyword>
<proteinExistence type="predicted"/>
<gene>
    <name evidence="1" type="ORF">MIND_00835300</name>
</gene>
<comment type="caution">
    <text evidence="1">The sequence shown here is derived from an EMBL/GenBank/DDBJ whole genome shotgun (WGS) entry which is preliminary data.</text>
</comment>
<dbReference type="EMBL" id="JACAZF010000007">
    <property type="protein sequence ID" value="KAF7298874.1"/>
    <property type="molecule type" value="Genomic_DNA"/>
</dbReference>